<evidence type="ECO:0000313" key="2">
    <source>
        <dbReference type="EMBL" id="UUP19592.1"/>
    </source>
</evidence>
<dbReference type="RefSeq" id="WP_338531732.1">
    <property type="nucleotide sequence ID" value="NZ_CP030941.1"/>
</dbReference>
<evidence type="ECO:0000313" key="3">
    <source>
        <dbReference type="Proteomes" id="UP001342418"/>
    </source>
</evidence>
<organism evidence="2 3">
    <name type="scientific">Nitratireductor thuwali</name>
    <dbReference type="NCBI Taxonomy" id="2267699"/>
    <lineage>
        <taxon>Bacteria</taxon>
        <taxon>Pseudomonadati</taxon>
        <taxon>Pseudomonadota</taxon>
        <taxon>Alphaproteobacteria</taxon>
        <taxon>Hyphomicrobiales</taxon>
        <taxon>Phyllobacteriaceae</taxon>
        <taxon>Nitratireductor</taxon>
    </lineage>
</organism>
<dbReference type="InterPro" id="IPR010319">
    <property type="entry name" value="Transglutaminase-like_Cys_pept"/>
</dbReference>
<dbReference type="PANTHER" id="PTHR39327:SF1">
    <property type="entry name" value="BLR5470 PROTEIN"/>
    <property type="match status" value="1"/>
</dbReference>
<feature type="signal peptide" evidence="1">
    <location>
        <begin position="1"/>
        <end position="25"/>
    </location>
</feature>
<dbReference type="Pfam" id="PF06035">
    <property type="entry name" value="Peptidase_C93"/>
    <property type="match status" value="1"/>
</dbReference>
<name>A0ABY5MQ39_9HYPH</name>
<dbReference type="Gene3D" id="3.10.620.30">
    <property type="match status" value="1"/>
</dbReference>
<protein>
    <recommendedName>
        <fullName evidence="4">Transglutaminase</fullName>
    </recommendedName>
</protein>
<evidence type="ECO:0008006" key="4">
    <source>
        <dbReference type="Google" id="ProtNLM"/>
    </source>
</evidence>
<keyword evidence="1" id="KW-0732">Signal</keyword>
<dbReference type="Proteomes" id="UP001342418">
    <property type="component" value="Chromosome"/>
</dbReference>
<gene>
    <name evidence="2" type="ORF">NTH_04097</name>
</gene>
<proteinExistence type="predicted"/>
<keyword evidence="3" id="KW-1185">Reference proteome</keyword>
<evidence type="ECO:0000256" key="1">
    <source>
        <dbReference type="SAM" id="SignalP"/>
    </source>
</evidence>
<dbReference type="EMBL" id="CP030941">
    <property type="protein sequence ID" value="UUP19592.1"/>
    <property type="molecule type" value="Genomic_DNA"/>
</dbReference>
<reference evidence="2 3" key="1">
    <citation type="submission" date="2018-07" db="EMBL/GenBank/DDBJ databases">
        <title>Genome sequence of Nitratireductor thuwali#1536.</title>
        <authorList>
            <person name="Michoud G."/>
            <person name="Merlino G."/>
            <person name="Sefrji F.O."/>
            <person name="Daffonchio D."/>
        </authorList>
    </citation>
    <scope>NUCLEOTIDE SEQUENCE [LARGE SCALE GENOMIC DNA]</scope>
    <source>
        <strain evidence="3">Nit1536</strain>
    </source>
</reference>
<feature type="chain" id="PRO_5046997713" description="Transglutaminase" evidence="1">
    <location>
        <begin position="26"/>
        <end position="203"/>
    </location>
</feature>
<dbReference type="PANTHER" id="PTHR39327">
    <property type="match status" value="1"/>
</dbReference>
<sequence length="203" mass="22523">MLFRKQLPLLAAAAMILGLMGASEAASDFMTTGSVTSQPVGHYELCARSPDECRQVTQRTAPVELTRDLWDRIIDINNRVNLTVIPRTDMELWGVEEFWSYPDAFGDCEDYVLEKRRLLMEAGVPAGNLLITVVRQPNGDGHAVLTINTSMGDYVLDNIEPRVLAWSQTQYEFLKRQSASNSGKWVSVNDGRSVAVGAVSSNR</sequence>
<accession>A0ABY5MQ39</accession>